<keyword evidence="2" id="KW-1185">Reference proteome</keyword>
<organism evidence="1 2">
    <name type="scientific">Pseudoneurospora amorphoporcata</name>
    <dbReference type="NCBI Taxonomy" id="241081"/>
    <lineage>
        <taxon>Eukaryota</taxon>
        <taxon>Fungi</taxon>
        <taxon>Dikarya</taxon>
        <taxon>Ascomycota</taxon>
        <taxon>Pezizomycotina</taxon>
        <taxon>Sordariomycetes</taxon>
        <taxon>Sordariomycetidae</taxon>
        <taxon>Sordariales</taxon>
        <taxon>Sordariaceae</taxon>
        <taxon>Pseudoneurospora</taxon>
    </lineage>
</organism>
<evidence type="ECO:0000313" key="1">
    <source>
        <dbReference type="EMBL" id="KAK3948124.1"/>
    </source>
</evidence>
<dbReference type="EMBL" id="MU859283">
    <property type="protein sequence ID" value="KAK3948124.1"/>
    <property type="molecule type" value="Genomic_DNA"/>
</dbReference>
<reference evidence="1" key="2">
    <citation type="submission" date="2023-06" db="EMBL/GenBank/DDBJ databases">
        <authorList>
            <consortium name="Lawrence Berkeley National Laboratory"/>
            <person name="Mondo S.J."/>
            <person name="Hensen N."/>
            <person name="Bonometti L."/>
            <person name="Westerberg I."/>
            <person name="Brannstrom I.O."/>
            <person name="Guillou S."/>
            <person name="Cros-Aarteil S."/>
            <person name="Calhoun S."/>
            <person name="Haridas S."/>
            <person name="Kuo A."/>
            <person name="Pangilinan J."/>
            <person name="Riley R."/>
            <person name="Labutti K."/>
            <person name="Andreopoulos B."/>
            <person name="Lipzen A."/>
            <person name="Chen C."/>
            <person name="Yanf M."/>
            <person name="Daum C."/>
            <person name="Ng V."/>
            <person name="Clum A."/>
            <person name="Steindorff A."/>
            <person name="Ohm R."/>
            <person name="Martin F."/>
            <person name="Silar P."/>
            <person name="Natvig D."/>
            <person name="Lalanne C."/>
            <person name="Gautier V."/>
            <person name="Ament-Velasquez S.L."/>
            <person name="Kruys A."/>
            <person name="Hutchinson M.I."/>
            <person name="Powell A.J."/>
            <person name="Barry K."/>
            <person name="Miller A.N."/>
            <person name="Grigoriev I.V."/>
            <person name="Debuchy R."/>
            <person name="Gladieux P."/>
            <person name="Thoren M.H."/>
            <person name="Johannesson H."/>
        </authorList>
    </citation>
    <scope>NUCLEOTIDE SEQUENCE</scope>
    <source>
        <strain evidence="1">CBS 626.80</strain>
    </source>
</reference>
<gene>
    <name evidence="1" type="ORF">QBC32DRAFT_401144</name>
</gene>
<accession>A0AAN6SC27</accession>
<dbReference type="Proteomes" id="UP001303222">
    <property type="component" value="Unassembled WGS sequence"/>
</dbReference>
<protein>
    <submittedName>
        <fullName evidence="1">Uncharacterized protein</fullName>
    </submittedName>
</protein>
<name>A0AAN6SC27_9PEZI</name>
<proteinExistence type="predicted"/>
<evidence type="ECO:0000313" key="2">
    <source>
        <dbReference type="Proteomes" id="UP001303222"/>
    </source>
</evidence>
<sequence>MKVSTFITPVLAAATALGVAAWDGLQCVLLVGSQTRPEVIVYEPYSGHVVRIIEIPDLAPKELYQISDVHWDFYTGLWIFLVTRRGAEELRDSSMLGNTYLIKYDLTKNELIWTLNLEDTIKTSWKPKKWGGFHSIETDHQGSVYLAGTLSDPDDWGTWSECGIIIRTFFDAQFPMIWWMGMGPRGDVKIGGLANPRDSARLLTHSNKGLIGHLNLLLDMGEEPAHWLDSPYRNVRIQDVQSIMLPPKYRDFVMLLTSPTAGVQIMQNFGWKWMKDDWMYNHHSVQHTYGVLPPPANATAENGYPYETVQVGSNSIFLLFRYKNGHKNGDENLWHFEDITKVIENSLALRIGPNGFTGWNDPNIWPDADQIRSLAPLQEGWHLQLGPEGTVKDVKVELELGVQPDYP</sequence>
<reference evidence="1" key="1">
    <citation type="journal article" date="2023" name="Mol. Phylogenet. Evol.">
        <title>Genome-scale phylogeny and comparative genomics of the fungal order Sordariales.</title>
        <authorList>
            <person name="Hensen N."/>
            <person name="Bonometti L."/>
            <person name="Westerberg I."/>
            <person name="Brannstrom I.O."/>
            <person name="Guillou S."/>
            <person name="Cros-Aarteil S."/>
            <person name="Calhoun S."/>
            <person name="Haridas S."/>
            <person name="Kuo A."/>
            <person name="Mondo S."/>
            <person name="Pangilinan J."/>
            <person name="Riley R."/>
            <person name="LaButti K."/>
            <person name="Andreopoulos B."/>
            <person name="Lipzen A."/>
            <person name="Chen C."/>
            <person name="Yan M."/>
            <person name="Daum C."/>
            <person name="Ng V."/>
            <person name="Clum A."/>
            <person name="Steindorff A."/>
            <person name="Ohm R.A."/>
            <person name="Martin F."/>
            <person name="Silar P."/>
            <person name="Natvig D.O."/>
            <person name="Lalanne C."/>
            <person name="Gautier V."/>
            <person name="Ament-Velasquez S.L."/>
            <person name="Kruys A."/>
            <person name="Hutchinson M.I."/>
            <person name="Powell A.J."/>
            <person name="Barry K."/>
            <person name="Miller A.N."/>
            <person name="Grigoriev I.V."/>
            <person name="Debuchy R."/>
            <person name="Gladieux P."/>
            <person name="Hiltunen Thoren M."/>
            <person name="Johannesson H."/>
        </authorList>
    </citation>
    <scope>NUCLEOTIDE SEQUENCE</scope>
    <source>
        <strain evidence="1">CBS 626.80</strain>
    </source>
</reference>
<comment type="caution">
    <text evidence="1">The sequence shown here is derived from an EMBL/GenBank/DDBJ whole genome shotgun (WGS) entry which is preliminary data.</text>
</comment>
<dbReference type="AlphaFoldDB" id="A0AAN6SC27"/>